<evidence type="ECO:0008006" key="4">
    <source>
        <dbReference type="Google" id="ProtNLM"/>
    </source>
</evidence>
<proteinExistence type="predicted"/>
<evidence type="ECO:0000256" key="1">
    <source>
        <dbReference type="SAM" id="SignalP"/>
    </source>
</evidence>
<dbReference type="EMBL" id="CP017015">
    <property type="protein sequence ID" value="AOG60643.1"/>
    <property type="molecule type" value="Genomic_DNA"/>
</dbReference>
<evidence type="ECO:0000313" key="3">
    <source>
        <dbReference type="Proteomes" id="UP000094378"/>
    </source>
</evidence>
<dbReference type="AlphaFoldDB" id="A0A1B3SL42"/>
<dbReference type="Proteomes" id="UP000094378">
    <property type="component" value="Chromosome"/>
</dbReference>
<dbReference type="PATRIC" id="fig|216938.3.peg.707"/>
<feature type="signal peptide" evidence="1">
    <location>
        <begin position="1"/>
        <end position="20"/>
    </location>
</feature>
<gene>
    <name evidence="2" type="ORF">SHELI_v1c06940</name>
</gene>
<keyword evidence="1" id="KW-0732">Signal</keyword>
<feature type="chain" id="PRO_5008554103" description="Phosphonate transport system substrate-binding protein" evidence="1">
    <location>
        <begin position="21"/>
        <end position="408"/>
    </location>
</feature>
<dbReference type="OrthoDB" id="9776786at2"/>
<dbReference type="InterPro" id="IPR054816">
    <property type="entry name" value="Lipoprotein_mollicutes-type_CS"/>
</dbReference>
<dbReference type="Pfam" id="PF12974">
    <property type="entry name" value="Phosphonate-bd"/>
    <property type="match status" value="1"/>
</dbReference>
<sequence>MKKVLSLLASISVISTSAINAIACSQGQDDFEILFVPSVNSSEILNTVKPLEQKLKEKLKTKAEKDGRTFNKNVVINTSTSYEIAAQALKTGKADLAFLPVNTYYSYRGEQDSKTGLYSDEGILLSSSRNGATPDTTLEEFMGSDKKFDTNKAQDLMDGSISLALSKNYNKLTKSISSKKDADSKLQDSNNPATYYRTYIIANSAKLQNLNFDLESLTSDNYVKTLKDLFINNSFKFTFGKSTTSSGSVLYPIMWLSKVVGLTNEEIHNMWISSNKQENYQDGASKVSTGSYDASVNYSDARSQLGTEEAVVDAYKNTQIIGTSSAILNDGIMYSKKRLNDEKQLNDLRESFKELVVSEKEIFSVYEHTGYVGPDSIDNSDAWEKAQDETITKSNVEAQKVREMIENW</sequence>
<dbReference type="KEGG" id="shj:SHELI_v1c06940"/>
<dbReference type="Gene3D" id="3.40.190.10">
    <property type="entry name" value="Periplasmic binding protein-like II"/>
    <property type="match status" value="3"/>
</dbReference>
<keyword evidence="3" id="KW-1185">Reference proteome</keyword>
<reference evidence="2 3" key="1">
    <citation type="submission" date="2016-08" db="EMBL/GenBank/DDBJ databases">
        <title>Complete genome sequence of Spiroplasma helicoides TABS-2 (DSM 22551).</title>
        <authorList>
            <person name="Shen W.-Y."/>
            <person name="Lo W.-S."/>
            <person name="Lai Y.-C."/>
            <person name="Kuo C.-H."/>
        </authorList>
    </citation>
    <scope>NUCLEOTIDE SEQUENCE [LARGE SCALE GENOMIC DNA]</scope>
    <source>
        <strain evidence="2 3">TABS-2</strain>
    </source>
</reference>
<dbReference type="NCBIfam" id="NF038029">
    <property type="entry name" value="LP_plasma"/>
    <property type="match status" value="1"/>
</dbReference>
<organism evidence="2 3">
    <name type="scientific">Spiroplasma helicoides</name>
    <dbReference type="NCBI Taxonomy" id="216938"/>
    <lineage>
        <taxon>Bacteria</taxon>
        <taxon>Bacillati</taxon>
        <taxon>Mycoplasmatota</taxon>
        <taxon>Mollicutes</taxon>
        <taxon>Entomoplasmatales</taxon>
        <taxon>Spiroplasmataceae</taxon>
        <taxon>Spiroplasma</taxon>
    </lineage>
</organism>
<accession>A0A1B3SL42</accession>
<protein>
    <recommendedName>
        <fullName evidence="4">Phosphonate transport system substrate-binding protein</fullName>
    </recommendedName>
</protein>
<name>A0A1B3SL42_9MOLU</name>
<dbReference type="RefSeq" id="WP_069116738.1">
    <property type="nucleotide sequence ID" value="NZ_CP017015.1"/>
</dbReference>
<dbReference type="STRING" id="216938.SHELI_v1c06940"/>
<evidence type="ECO:0000313" key="2">
    <source>
        <dbReference type="EMBL" id="AOG60643.1"/>
    </source>
</evidence>